<feature type="domain" description="Glucosamine/galactosamine-6-phosphate isomerase" evidence="1">
    <location>
        <begin position="23"/>
        <end position="243"/>
    </location>
</feature>
<dbReference type="GO" id="GO:0004342">
    <property type="term" value="F:glucosamine-6-phosphate deaminase activity"/>
    <property type="evidence" value="ECO:0007669"/>
    <property type="project" value="UniProtKB-EC"/>
</dbReference>
<evidence type="ECO:0000259" key="1">
    <source>
        <dbReference type="Pfam" id="PF01182"/>
    </source>
</evidence>
<dbReference type="PANTHER" id="PTHR42892">
    <property type="entry name" value="GLUCOSAMINE-6-PHOSPHATE DEAMINASE-LIKE PROTEIN BT_0258-RELATED"/>
    <property type="match status" value="1"/>
</dbReference>
<dbReference type="PANTHER" id="PTHR42892:SF1">
    <property type="entry name" value="GLUCOSAMINE-6-PHOSPHATE ISOMERASE"/>
    <property type="match status" value="1"/>
</dbReference>
<dbReference type="EC" id="3.5.99.6" evidence="2"/>
<dbReference type="InterPro" id="IPR037171">
    <property type="entry name" value="NagB/RpiA_transferase-like"/>
</dbReference>
<sequence length="639" mass="72714">MDTFEKRYEKLPVSIFNEVETASELIAKQVAKLIREKEANGEKCVLGLMGGSSAVGFYNKLVEMHKKENLSFKNVIVFNIDEYYPLDPDELQSRHRFLYEYLFNEVDIQPENIHLIQGNLNKNEVAIFCQQYEETLQAIGGIDLQLLGLDSRGQIGANEPGSSFNSETRLITMDYSTRMGAASNFFGEENVPNYCITMGLKTIMQAKRVILMAWGEGKARIIKKVVEGEVTEMTPASVLQKHSRVQVILDSASAAELTRIKTPWVTGTVKWSDKMIRRAVFWLCARLEKPILKLTERDYNDNGMGDLISQHGHANKINIKVFNDLQHTITGWPGGKPNADDTTRPERANPFPKRVVVFSPHPDDDVISMGGTLARLSEHGHEVHVAYETSGNIAVFDDEVVRFLDFIREAADIYGLDKAKADASYHEALKFFLTKKAGQVDLRSISECKGAIRRGEAKAACRYLGIPEDRAHFLNLPFYETGTVKKKNIGQEDIDIIVKLLQKVKPHQIFAAGDLSDPHGTHRVAFIAILEALKQLQHEAWLKDCRLWLYRGAWQEWDIAEVDMAVPLSPEESRIKRLAIFKHQSQKDLPLFPGTDPREFWKRAEDRNNNTAVTYDKLGMAEYQAIELFVRYRFEEDWT</sequence>
<dbReference type="InterPro" id="IPR004547">
    <property type="entry name" value="Glucosamine6P_isomerase"/>
</dbReference>
<evidence type="ECO:0000313" key="3">
    <source>
        <dbReference type="Proteomes" id="UP000324575"/>
    </source>
</evidence>
<dbReference type="CDD" id="cd01399">
    <property type="entry name" value="GlcN6P_deaminase"/>
    <property type="match status" value="1"/>
</dbReference>
<accession>A0A5M8NX12</accession>
<dbReference type="EMBL" id="SNRX01000022">
    <property type="protein sequence ID" value="KAA6301283.1"/>
    <property type="molecule type" value="Genomic_DNA"/>
</dbReference>
<comment type="caution">
    <text evidence="2">The sequence shown here is derived from an EMBL/GenBank/DDBJ whole genome shotgun (WGS) entry which is preliminary data.</text>
</comment>
<dbReference type="InterPro" id="IPR052960">
    <property type="entry name" value="GlcN6P_deaminase-like"/>
</dbReference>
<protein>
    <submittedName>
        <fullName evidence="2">Glucosamine-6-phosphate deaminase 1</fullName>
        <ecNumber evidence="2">3.5.99.6</ecNumber>
    </submittedName>
</protein>
<gene>
    <name evidence="2" type="ORF">EZS26_002592</name>
</gene>
<dbReference type="InterPro" id="IPR006148">
    <property type="entry name" value="Glc/Gal-6P_isomerase"/>
</dbReference>
<dbReference type="Proteomes" id="UP000324575">
    <property type="component" value="Unassembled WGS sequence"/>
</dbReference>
<dbReference type="Pfam" id="PF02585">
    <property type="entry name" value="PIG-L"/>
    <property type="match status" value="1"/>
</dbReference>
<dbReference type="InterPro" id="IPR024078">
    <property type="entry name" value="LmbE-like_dom_sf"/>
</dbReference>
<reference evidence="2 3" key="1">
    <citation type="submission" date="2019-03" db="EMBL/GenBank/DDBJ databases">
        <title>Single cell metagenomics reveals metabolic interactions within the superorganism composed of flagellate Streblomastix strix and complex community of Bacteroidetes bacteria on its surface.</title>
        <authorList>
            <person name="Treitli S.C."/>
            <person name="Kolisko M."/>
            <person name="Husnik F."/>
            <person name="Keeling P."/>
            <person name="Hampl V."/>
        </authorList>
    </citation>
    <scope>NUCLEOTIDE SEQUENCE [LARGE SCALE GENOMIC DNA]</scope>
    <source>
        <strain evidence="2">St1</strain>
    </source>
</reference>
<dbReference type="Gene3D" id="3.40.50.1360">
    <property type="match status" value="1"/>
</dbReference>
<organism evidence="2 3">
    <name type="scientific">Candidatus Ordinivivax streblomastigis</name>
    <dbReference type="NCBI Taxonomy" id="2540710"/>
    <lineage>
        <taxon>Bacteria</taxon>
        <taxon>Pseudomonadati</taxon>
        <taxon>Bacteroidota</taxon>
        <taxon>Bacteroidia</taxon>
        <taxon>Bacteroidales</taxon>
        <taxon>Candidatus Ordinivivax</taxon>
    </lineage>
</organism>
<dbReference type="GO" id="GO:0006044">
    <property type="term" value="P:N-acetylglucosamine metabolic process"/>
    <property type="evidence" value="ECO:0007669"/>
    <property type="project" value="InterPro"/>
</dbReference>
<dbReference type="Gene3D" id="3.40.50.10320">
    <property type="entry name" value="LmbE-like"/>
    <property type="match status" value="1"/>
</dbReference>
<keyword evidence="2" id="KW-0378">Hydrolase</keyword>
<dbReference type="AlphaFoldDB" id="A0A5M8NX12"/>
<dbReference type="GO" id="GO:0005975">
    <property type="term" value="P:carbohydrate metabolic process"/>
    <property type="evidence" value="ECO:0007669"/>
    <property type="project" value="InterPro"/>
</dbReference>
<evidence type="ECO:0000313" key="2">
    <source>
        <dbReference type="EMBL" id="KAA6301283.1"/>
    </source>
</evidence>
<dbReference type="InterPro" id="IPR003737">
    <property type="entry name" value="GlcNAc_PI_deacetylase-related"/>
</dbReference>
<dbReference type="SUPFAM" id="SSF100950">
    <property type="entry name" value="NagB/RpiA/CoA transferase-like"/>
    <property type="match status" value="1"/>
</dbReference>
<dbReference type="NCBIfam" id="NF002557">
    <property type="entry name" value="PRK02122.1"/>
    <property type="match status" value="1"/>
</dbReference>
<name>A0A5M8NX12_9BACT</name>
<dbReference type="Pfam" id="PF01182">
    <property type="entry name" value="Glucosamine_iso"/>
    <property type="match status" value="1"/>
</dbReference>
<proteinExistence type="predicted"/>
<dbReference type="SUPFAM" id="SSF102588">
    <property type="entry name" value="LmbE-like"/>
    <property type="match status" value="1"/>
</dbReference>